<feature type="signal peptide" evidence="4">
    <location>
        <begin position="1"/>
        <end position="22"/>
    </location>
</feature>
<dbReference type="GO" id="GO:0042597">
    <property type="term" value="C:periplasmic space"/>
    <property type="evidence" value="ECO:0007669"/>
    <property type="project" value="UniProtKB-ARBA"/>
</dbReference>
<accession>A0A0B6ACQ6</accession>
<dbReference type="PANTHER" id="PTHR30290">
    <property type="entry name" value="PERIPLASMIC BINDING COMPONENT OF ABC TRANSPORTER"/>
    <property type="match status" value="1"/>
</dbReference>
<evidence type="ECO:0000256" key="3">
    <source>
        <dbReference type="ARBA" id="ARBA00022729"/>
    </source>
</evidence>
<dbReference type="HOGENOM" id="CLU_017028_7_5_9"/>
<dbReference type="RefSeq" id="WP_034654589.1">
    <property type="nucleotide sequence ID" value="NZ_BCVB01000014.1"/>
</dbReference>
<dbReference type="SUPFAM" id="SSF53850">
    <property type="entry name" value="Periplasmic binding protein-like II"/>
    <property type="match status" value="1"/>
</dbReference>
<dbReference type="Proteomes" id="UP000031829">
    <property type="component" value="Chromosome"/>
</dbReference>
<evidence type="ECO:0000256" key="2">
    <source>
        <dbReference type="ARBA" id="ARBA00022448"/>
    </source>
</evidence>
<comment type="similarity">
    <text evidence="1">Belongs to the bacterial solute-binding protein 5 family.</text>
</comment>
<proteinExistence type="inferred from homology"/>
<dbReference type="InterPro" id="IPR030678">
    <property type="entry name" value="Peptide/Ni-bd"/>
</dbReference>
<dbReference type="GO" id="GO:0043190">
    <property type="term" value="C:ATP-binding cassette (ABC) transporter complex"/>
    <property type="evidence" value="ECO:0007669"/>
    <property type="project" value="InterPro"/>
</dbReference>
<reference evidence="6 7" key="1">
    <citation type="journal article" date="2015" name="Genome Announc.">
        <title>Complete genome sequences for 35 biothreat assay-relevant bacillus species.</title>
        <authorList>
            <person name="Johnson S.L."/>
            <person name="Daligault H.E."/>
            <person name="Davenport K.W."/>
            <person name="Jaissle J."/>
            <person name="Frey K.G."/>
            <person name="Ladner J.T."/>
            <person name="Broomall S.M."/>
            <person name="Bishop-Lilly K.A."/>
            <person name="Bruce D.C."/>
            <person name="Gibbons H.S."/>
            <person name="Coyne S.R."/>
            <person name="Lo C.C."/>
            <person name="Meincke L."/>
            <person name="Munk A.C."/>
            <person name="Koroleva G.I."/>
            <person name="Rosenzweig C.N."/>
            <person name="Palacios G.F."/>
            <person name="Redden C.L."/>
            <person name="Minogue T.D."/>
            <person name="Chain P.S."/>
        </authorList>
    </citation>
    <scope>NUCLEOTIDE SEQUENCE [LARGE SCALE GENOMIC DNA]</scope>
    <source>
        <strain evidence="7">ATCC 14581 / DSM 32 / JCM 2506 / NBRC 15308 / NCIMB 9376 / NCTC 10342 / NRRL B-14308 / VKM B-512</strain>
    </source>
</reference>
<dbReference type="Pfam" id="PF00496">
    <property type="entry name" value="SBP_bac_5"/>
    <property type="match status" value="1"/>
</dbReference>
<dbReference type="KEGG" id="bmeg:BG04_2802"/>
<dbReference type="PIRSF" id="PIRSF002741">
    <property type="entry name" value="MppA"/>
    <property type="match status" value="1"/>
</dbReference>
<evidence type="ECO:0000313" key="7">
    <source>
        <dbReference type="Proteomes" id="UP000031829"/>
    </source>
</evidence>
<sequence>MINNKKLVSMIFLVLLCLTACAPNEESISIKERKKTDKSVTFLFNFTSATLDPHTDDNYTAVRAGVGETLVKISNDLKIKPWLAEKWKTEDNGLTWTFTIRKNITFQNGKALDANAVKSSLQRTIDQSYAMKNALNIKEMKANGHALTITLKEPMPKFPSELVHPNTAIIDIDVSNIAKKPIGTGPFQVLTFDQGNQVKLERYEHYWNGKVKLKNAIFAFNEDANARVAALQSGTADIIYRPPLESLGTLQTDPSFKVSGVPSVRTHLLLYNQTNDALKDENVRKAIDTLLNRKEIVSSIMNNQAAAARGPFLPQFPFADNNANEQRGMPSAKKYLEKAGYQIKNGKTIKNGKPLSLSLVTYSSLPELPLIAQLIQSNAKELGITIKIHLVEDSDEYVMAKDDWDLALYSLITAPRGDASYYLSTNYLPGGGLNASRIDNDKLTKMIHQLNLTIDDAKRDQLAKQATALINEEMLTSSIVHPNIVVAYNQKVKNWTTNPSEYYMLTQHLDVTL</sequence>
<dbReference type="GO" id="GO:1904680">
    <property type="term" value="F:peptide transmembrane transporter activity"/>
    <property type="evidence" value="ECO:0007669"/>
    <property type="project" value="TreeGrafter"/>
</dbReference>
<feature type="domain" description="Solute-binding protein family 5" evidence="5">
    <location>
        <begin position="78"/>
        <end position="431"/>
    </location>
</feature>
<dbReference type="AlphaFoldDB" id="A0A0B6ACQ6"/>
<dbReference type="GO" id="GO:0015833">
    <property type="term" value="P:peptide transport"/>
    <property type="evidence" value="ECO:0007669"/>
    <property type="project" value="TreeGrafter"/>
</dbReference>
<dbReference type="Gene3D" id="3.10.105.10">
    <property type="entry name" value="Dipeptide-binding Protein, Domain 3"/>
    <property type="match status" value="1"/>
</dbReference>
<dbReference type="GeneID" id="93640867"/>
<evidence type="ECO:0000259" key="5">
    <source>
        <dbReference type="Pfam" id="PF00496"/>
    </source>
</evidence>
<dbReference type="PANTHER" id="PTHR30290:SF9">
    <property type="entry name" value="OLIGOPEPTIDE-BINDING PROTEIN APPA"/>
    <property type="match status" value="1"/>
</dbReference>
<evidence type="ECO:0000256" key="4">
    <source>
        <dbReference type="SAM" id="SignalP"/>
    </source>
</evidence>
<dbReference type="CDD" id="cd08490">
    <property type="entry name" value="PBP2_NikA_DppA_OppA_like_3"/>
    <property type="match status" value="1"/>
</dbReference>
<evidence type="ECO:0000256" key="1">
    <source>
        <dbReference type="ARBA" id="ARBA00005695"/>
    </source>
</evidence>
<gene>
    <name evidence="6" type="ORF">BG04_2802</name>
</gene>
<dbReference type="Gene3D" id="3.40.190.10">
    <property type="entry name" value="Periplasmic binding protein-like II"/>
    <property type="match status" value="1"/>
</dbReference>
<dbReference type="NCBIfam" id="NF045468">
    <property type="entry name" value="Opp5A_nikA"/>
    <property type="match status" value="1"/>
</dbReference>
<organism evidence="6 7">
    <name type="scientific">Priestia megaterium (strain ATCC 14581 / DSM 32 / CCUG 1817 / JCM 2506 / NBRC 15308 / NCIMB 9376 / NCTC 10342 / NRRL B-14308 / VKM B-512 / Ford 19)</name>
    <name type="common">Bacillus megaterium</name>
    <dbReference type="NCBI Taxonomy" id="1348623"/>
    <lineage>
        <taxon>Bacteria</taxon>
        <taxon>Bacillati</taxon>
        <taxon>Bacillota</taxon>
        <taxon>Bacilli</taxon>
        <taxon>Bacillales</taxon>
        <taxon>Bacillaceae</taxon>
        <taxon>Priestia</taxon>
    </lineage>
</organism>
<keyword evidence="3 4" id="KW-0732">Signal</keyword>
<dbReference type="InterPro" id="IPR000914">
    <property type="entry name" value="SBP_5_dom"/>
</dbReference>
<keyword evidence="2" id="KW-0813">Transport</keyword>
<protein>
    <submittedName>
        <fullName evidence="6">Bacterial extracellular solute-binding s, 5 Middle family protein</fullName>
    </submittedName>
</protein>
<name>A0A0B6ACQ6_PRIM2</name>
<feature type="chain" id="PRO_5035218552" evidence="4">
    <location>
        <begin position="23"/>
        <end position="513"/>
    </location>
</feature>
<dbReference type="InterPro" id="IPR050035">
    <property type="entry name" value="NikA"/>
</dbReference>
<dbReference type="InterPro" id="IPR039424">
    <property type="entry name" value="SBP_5"/>
</dbReference>
<evidence type="ECO:0000313" key="6">
    <source>
        <dbReference type="EMBL" id="AJI21316.1"/>
    </source>
</evidence>
<dbReference type="EMBL" id="CP009920">
    <property type="protein sequence ID" value="AJI21316.1"/>
    <property type="molecule type" value="Genomic_DNA"/>
</dbReference>